<proteinExistence type="predicted"/>
<evidence type="ECO:0000313" key="2">
    <source>
        <dbReference type="Proteomes" id="UP001422759"/>
    </source>
</evidence>
<dbReference type="RefSeq" id="WP_344461896.1">
    <property type="nucleotide sequence ID" value="NZ_BAAANT010000005.1"/>
</dbReference>
<name>A0ABN2Z1Z1_9ACTN</name>
<dbReference type="EMBL" id="BAAANT010000005">
    <property type="protein sequence ID" value="GAA2135575.1"/>
    <property type="molecule type" value="Genomic_DNA"/>
</dbReference>
<reference evidence="1 2" key="1">
    <citation type="journal article" date="2019" name="Int. J. Syst. Evol. Microbiol.">
        <title>The Global Catalogue of Microorganisms (GCM) 10K type strain sequencing project: providing services to taxonomists for standard genome sequencing and annotation.</title>
        <authorList>
            <consortium name="The Broad Institute Genomics Platform"/>
            <consortium name="The Broad Institute Genome Sequencing Center for Infectious Disease"/>
            <person name="Wu L."/>
            <person name="Ma J."/>
        </authorList>
    </citation>
    <scope>NUCLEOTIDE SEQUENCE [LARGE SCALE GENOMIC DNA]</scope>
    <source>
        <strain evidence="1 2">JCM 14560</strain>
    </source>
</reference>
<comment type="caution">
    <text evidence="1">The sequence shown here is derived from an EMBL/GenBank/DDBJ whole genome shotgun (WGS) entry which is preliminary data.</text>
</comment>
<accession>A0ABN2Z1Z1</accession>
<dbReference type="Proteomes" id="UP001422759">
    <property type="component" value="Unassembled WGS sequence"/>
</dbReference>
<sequence length="78" mass="9100">MAEQDWVAELRRLAALGMDIVQIAEHMRENHDEFRQRSIVILNHYRVAFGLSIPQMQDIGGWYEGGLSAEYLRNEIQL</sequence>
<organism evidence="1 2">
    <name type="scientific">Kitasatospora kazusensis</name>
    <dbReference type="NCBI Taxonomy" id="407974"/>
    <lineage>
        <taxon>Bacteria</taxon>
        <taxon>Bacillati</taxon>
        <taxon>Actinomycetota</taxon>
        <taxon>Actinomycetes</taxon>
        <taxon>Kitasatosporales</taxon>
        <taxon>Streptomycetaceae</taxon>
        <taxon>Kitasatospora</taxon>
    </lineage>
</organism>
<evidence type="ECO:0000313" key="1">
    <source>
        <dbReference type="EMBL" id="GAA2135575.1"/>
    </source>
</evidence>
<gene>
    <name evidence="1" type="ORF">GCM10009760_14260</name>
</gene>
<protein>
    <submittedName>
        <fullName evidence="1">Uncharacterized protein</fullName>
    </submittedName>
</protein>
<keyword evidence="2" id="KW-1185">Reference proteome</keyword>